<keyword evidence="2" id="KW-0418">Kinase</keyword>
<organism evidence="2 3">
    <name type="scientific">Ruminiclostridium cellobioparum subsp. termitidis CT1112</name>
    <dbReference type="NCBI Taxonomy" id="1195236"/>
    <lineage>
        <taxon>Bacteria</taxon>
        <taxon>Bacillati</taxon>
        <taxon>Bacillota</taxon>
        <taxon>Clostridia</taxon>
        <taxon>Eubacteriales</taxon>
        <taxon>Oscillospiraceae</taxon>
        <taxon>Ruminiclostridium</taxon>
    </lineage>
</organism>
<dbReference type="Pfam" id="PF00480">
    <property type="entry name" value="ROK"/>
    <property type="match status" value="1"/>
</dbReference>
<dbReference type="RefSeq" id="WP_004624352.1">
    <property type="nucleotide sequence ID" value="NZ_AORV01000022.1"/>
</dbReference>
<protein>
    <submittedName>
        <fullName evidence="2">Transcriptional regulator/sugar kinase</fullName>
    </submittedName>
</protein>
<keyword evidence="3" id="KW-1185">Reference proteome</keyword>
<dbReference type="CDD" id="cd23763">
    <property type="entry name" value="ASKHA_ATPase_ROK"/>
    <property type="match status" value="1"/>
</dbReference>
<gene>
    <name evidence="2" type="ORF">CTER_1033</name>
</gene>
<evidence type="ECO:0000256" key="1">
    <source>
        <dbReference type="ARBA" id="ARBA00006479"/>
    </source>
</evidence>
<dbReference type="AlphaFoldDB" id="S0FWU0"/>
<dbReference type="EMBL" id="AORV01000022">
    <property type="protein sequence ID" value="EMS73028.1"/>
    <property type="molecule type" value="Genomic_DNA"/>
</dbReference>
<dbReference type="STRING" id="1195236.CTER_1033"/>
<dbReference type="PANTHER" id="PTHR18964:SF149">
    <property type="entry name" value="BIFUNCTIONAL UDP-N-ACETYLGLUCOSAMINE 2-EPIMERASE_N-ACETYLMANNOSAMINE KINASE"/>
    <property type="match status" value="1"/>
</dbReference>
<dbReference type="Gene3D" id="3.30.420.40">
    <property type="match status" value="2"/>
</dbReference>
<evidence type="ECO:0000313" key="3">
    <source>
        <dbReference type="Proteomes" id="UP000014155"/>
    </source>
</evidence>
<dbReference type="GO" id="GO:0016301">
    <property type="term" value="F:kinase activity"/>
    <property type="evidence" value="ECO:0007669"/>
    <property type="project" value="UniProtKB-KW"/>
</dbReference>
<dbReference type="eggNOG" id="COG1940">
    <property type="taxonomic scope" value="Bacteria"/>
</dbReference>
<proteinExistence type="inferred from homology"/>
<dbReference type="InterPro" id="IPR000600">
    <property type="entry name" value="ROK"/>
</dbReference>
<dbReference type="InterPro" id="IPR043129">
    <property type="entry name" value="ATPase_NBD"/>
</dbReference>
<comment type="similarity">
    <text evidence="1">Belongs to the ROK (NagC/XylR) family.</text>
</comment>
<dbReference type="Proteomes" id="UP000014155">
    <property type="component" value="Unassembled WGS sequence"/>
</dbReference>
<evidence type="ECO:0000313" key="2">
    <source>
        <dbReference type="EMBL" id="EMS73028.1"/>
    </source>
</evidence>
<keyword evidence="2" id="KW-0808">Transferase</keyword>
<dbReference type="PANTHER" id="PTHR18964">
    <property type="entry name" value="ROK (REPRESSOR, ORF, KINASE) FAMILY"/>
    <property type="match status" value="1"/>
</dbReference>
<name>S0FWU0_RUMCE</name>
<dbReference type="SUPFAM" id="SSF53067">
    <property type="entry name" value="Actin-like ATPase domain"/>
    <property type="match status" value="1"/>
</dbReference>
<accession>S0FWU0</accession>
<dbReference type="PATRIC" id="fig|1195236.3.peg.1330"/>
<comment type="caution">
    <text evidence="2">The sequence shown here is derived from an EMBL/GenBank/DDBJ whole genome shotgun (WGS) entry which is preliminary data.</text>
</comment>
<reference evidence="2 3" key="1">
    <citation type="journal article" date="2013" name="Genome Announc.">
        <title>Draft Genome Sequence of the Cellulolytic, Mesophilic, Anaerobic Bacterium Clostridium termitidis Strain CT1112 (DSM 5398).</title>
        <authorList>
            <person name="Lal S."/>
            <person name="Ramachandran U."/>
            <person name="Zhang X."/>
            <person name="Munir R."/>
            <person name="Sparling R."/>
            <person name="Levin D.B."/>
        </authorList>
    </citation>
    <scope>NUCLEOTIDE SEQUENCE [LARGE SCALE GENOMIC DNA]</scope>
    <source>
        <strain evidence="2 3">CT1112</strain>
    </source>
</reference>
<sequence>MNYYLGLDVGGTSVKCGIIDESGNIMFDRIFSYNAQSYADKDTIISNFSAIFKDLAGKISDPEINIKAIGLAFPGPFDYAGGISFIRGIGKYDSIYNINLREEFFHSIREDEYLSSLMDKEPEIIFMHDIAAFALGEIFYGKGIGYNRIIHLCIGTGAGSAFSIDHRLVGTGEGVPENGWIYNTNFKSSIIDDYISARGLANIAAQYFKDSQDGRKLYNKAIKQDEAALLVFKEFGRDLYEAFTPFIIGFKADCIILGGEIVKSFKFFGRQIEEFCKAEKVDIRLTHNTSKSTLMGLYRSLSRGQ</sequence>